<gene>
    <name evidence="2" type="ORF">GCM10025862_15930</name>
</gene>
<reference evidence="3" key="1">
    <citation type="journal article" date="2019" name="Int. J. Syst. Evol. Microbiol.">
        <title>The Global Catalogue of Microorganisms (GCM) 10K type strain sequencing project: providing services to taxonomists for standard genome sequencing and annotation.</title>
        <authorList>
            <consortium name="The Broad Institute Genomics Platform"/>
            <consortium name="The Broad Institute Genome Sequencing Center for Infectious Disease"/>
            <person name="Wu L."/>
            <person name="Ma J."/>
        </authorList>
    </citation>
    <scope>NUCLEOTIDE SEQUENCE [LARGE SCALE GENOMIC DNA]</scope>
    <source>
        <strain evidence="3">NBRC 105830</strain>
    </source>
</reference>
<dbReference type="InterPro" id="IPR036291">
    <property type="entry name" value="NAD(P)-bd_dom_sf"/>
</dbReference>
<sequence length="77" mass="7971">MGVPSVQLGPTARIVGTGLIGTSLGLALRRAGWDVSLTDPSPTAAALARDLGAGSWRAPTTTPTSWWSRRPRTSSPT</sequence>
<proteinExistence type="predicted"/>
<feature type="region of interest" description="Disordered" evidence="1">
    <location>
        <begin position="49"/>
        <end position="77"/>
    </location>
</feature>
<comment type="caution">
    <text evidence="2">The sequence shown here is derived from an EMBL/GenBank/DDBJ whole genome shotgun (WGS) entry which is preliminary data.</text>
</comment>
<dbReference type="Proteomes" id="UP001157109">
    <property type="component" value="Unassembled WGS sequence"/>
</dbReference>
<dbReference type="SUPFAM" id="SSF51735">
    <property type="entry name" value="NAD(P)-binding Rossmann-fold domains"/>
    <property type="match status" value="1"/>
</dbReference>
<dbReference type="EMBL" id="BSUJ01000001">
    <property type="protein sequence ID" value="GMA19572.1"/>
    <property type="molecule type" value="Genomic_DNA"/>
</dbReference>
<name>A0ABQ6HMN6_9MICO</name>
<keyword evidence="3" id="KW-1185">Reference proteome</keyword>
<organism evidence="2 3">
    <name type="scientific">Arsenicicoccus piscis</name>
    <dbReference type="NCBI Taxonomy" id="673954"/>
    <lineage>
        <taxon>Bacteria</taxon>
        <taxon>Bacillati</taxon>
        <taxon>Actinomycetota</taxon>
        <taxon>Actinomycetes</taxon>
        <taxon>Micrococcales</taxon>
        <taxon>Intrasporangiaceae</taxon>
        <taxon>Arsenicicoccus</taxon>
    </lineage>
</organism>
<accession>A0ABQ6HMN6</accession>
<evidence type="ECO:0000313" key="2">
    <source>
        <dbReference type="EMBL" id="GMA19572.1"/>
    </source>
</evidence>
<protein>
    <recommendedName>
        <fullName evidence="4">6-phosphogluconate dehydrogenase NADP-binding domain-containing protein</fullName>
    </recommendedName>
</protein>
<dbReference type="RefSeq" id="WP_348520300.1">
    <property type="nucleotide sequence ID" value="NZ_BSUJ01000001.1"/>
</dbReference>
<evidence type="ECO:0000256" key="1">
    <source>
        <dbReference type="SAM" id="MobiDB-lite"/>
    </source>
</evidence>
<feature type="compositionally biased region" description="Low complexity" evidence="1">
    <location>
        <begin position="55"/>
        <end position="77"/>
    </location>
</feature>
<evidence type="ECO:0000313" key="3">
    <source>
        <dbReference type="Proteomes" id="UP001157109"/>
    </source>
</evidence>
<dbReference type="Gene3D" id="3.40.50.720">
    <property type="entry name" value="NAD(P)-binding Rossmann-like Domain"/>
    <property type="match status" value="1"/>
</dbReference>
<evidence type="ECO:0008006" key="4">
    <source>
        <dbReference type="Google" id="ProtNLM"/>
    </source>
</evidence>